<dbReference type="Proteomes" id="UP001497623">
    <property type="component" value="Unassembled WGS sequence"/>
</dbReference>
<dbReference type="PANTHER" id="PTHR23088:SF27">
    <property type="entry name" value="DEAMINATED GLUTATHIONE AMIDASE"/>
    <property type="match status" value="1"/>
</dbReference>
<name>A0AAV2SCX8_MEGNR</name>
<dbReference type="GO" id="GO:0047710">
    <property type="term" value="F:bis(5'-adenosyl)-triphosphatase activity"/>
    <property type="evidence" value="ECO:0007669"/>
    <property type="project" value="UniProtKB-EC"/>
</dbReference>
<dbReference type="Gene3D" id="3.60.110.10">
    <property type="entry name" value="Carbon-nitrogen hydrolase"/>
    <property type="match status" value="1"/>
</dbReference>
<dbReference type="Pfam" id="PF00795">
    <property type="entry name" value="CN_hydrolase"/>
    <property type="match status" value="1"/>
</dbReference>
<feature type="domain" description="HIT" evidence="7">
    <location>
        <begin position="407"/>
        <end position="513"/>
    </location>
</feature>
<dbReference type="PROSITE" id="PS51084">
    <property type="entry name" value="HIT_2"/>
    <property type="match status" value="2"/>
</dbReference>
<evidence type="ECO:0000256" key="5">
    <source>
        <dbReference type="PROSITE-ProRule" id="PRU00464"/>
    </source>
</evidence>
<feature type="short sequence motif" description="Histidine triad motif" evidence="5">
    <location>
        <begin position="334"/>
        <end position="338"/>
    </location>
</feature>
<comment type="caution">
    <text evidence="5">Lacks conserved residue(s) required for the propagation of feature annotation.</text>
</comment>
<dbReference type="FunFam" id="3.30.428.10:FF:000011">
    <property type="entry name" value="Fragile histidine triad"/>
    <property type="match status" value="1"/>
</dbReference>
<dbReference type="CDD" id="cd07572">
    <property type="entry name" value="nit"/>
    <property type="match status" value="1"/>
</dbReference>
<feature type="domain" description="CN hydrolase" evidence="6">
    <location>
        <begin position="1"/>
        <end position="196"/>
    </location>
</feature>
<evidence type="ECO:0000256" key="1">
    <source>
        <dbReference type="ARBA" id="ARBA00012377"/>
    </source>
</evidence>
<organism evidence="8 9">
    <name type="scientific">Meganyctiphanes norvegica</name>
    <name type="common">Northern krill</name>
    <name type="synonym">Thysanopoda norvegica</name>
    <dbReference type="NCBI Taxonomy" id="48144"/>
    <lineage>
        <taxon>Eukaryota</taxon>
        <taxon>Metazoa</taxon>
        <taxon>Ecdysozoa</taxon>
        <taxon>Arthropoda</taxon>
        <taxon>Crustacea</taxon>
        <taxon>Multicrustacea</taxon>
        <taxon>Malacostraca</taxon>
        <taxon>Eumalacostraca</taxon>
        <taxon>Eucarida</taxon>
        <taxon>Euphausiacea</taxon>
        <taxon>Euphausiidae</taxon>
        <taxon>Meganyctiphanes</taxon>
    </lineage>
</organism>
<protein>
    <recommendedName>
        <fullName evidence="1">bis(5'-adenosyl)-triphosphatase</fullName>
        <ecNumber evidence="1">3.6.1.29</ecNumber>
    </recommendedName>
</protein>
<dbReference type="GO" id="GO:0016811">
    <property type="term" value="F:hydrolase activity, acting on carbon-nitrogen (but not peptide) bonds, in linear amides"/>
    <property type="evidence" value="ECO:0007669"/>
    <property type="project" value="InterPro"/>
</dbReference>
<evidence type="ECO:0000259" key="6">
    <source>
        <dbReference type="PROSITE" id="PS50263"/>
    </source>
</evidence>
<evidence type="ECO:0000313" key="8">
    <source>
        <dbReference type="EMBL" id="CAL4184787.1"/>
    </source>
</evidence>
<keyword evidence="3" id="KW-0378">Hydrolase</keyword>
<evidence type="ECO:0000259" key="7">
    <source>
        <dbReference type="PROSITE" id="PS51084"/>
    </source>
</evidence>
<evidence type="ECO:0000256" key="2">
    <source>
        <dbReference type="ARBA" id="ARBA00022741"/>
    </source>
</evidence>
<dbReference type="GO" id="GO:0000166">
    <property type="term" value="F:nucleotide binding"/>
    <property type="evidence" value="ECO:0007669"/>
    <property type="project" value="UniProtKB-KW"/>
</dbReference>
<dbReference type="InterPro" id="IPR011146">
    <property type="entry name" value="HIT-like"/>
</dbReference>
<dbReference type="InterPro" id="IPR036265">
    <property type="entry name" value="HIT-like_sf"/>
</dbReference>
<feature type="domain" description="HIT" evidence="7">
    <location>
        <begin position="241"/>
        <end position="349"/>
    </location>
</feature>
<dbReference type="EC" id="3.6.1.29" evidence="1"/>
<dbReference type="SUPFAM" id="SSF54197">
    <property type="entry name" value="HIT-like"/>
    <property type="match status" value="2"/>
</dbReference>
<evidence type="ECO:0000313" key="9">
    <source>
        <dbReference type="Proteomes" id="UP001497623"/>
    </source>
</evidence>
<dbReference type="PROSITE" id="PS50263">
    <property type="entry name" value="CN_HYDROLASE"/>
    <property type="match status" value="1"/>
</dbReference>
<evidence type="ECO:0000256" key="4">
    <source>
        <dbReference type="ARBA" id="ARBA00047780"/>
    </source>
</evidence>
<dbReference type="PROSITE" id="PS00892">
    <property type="entry name" value="HIT_1"/>
    <property type="match status" value="1"/>
</dbReference>
<comment type="caution">
    <text evidence="8">The sequence shown here is derived from an EMBL/GenBank/DDBJ whole genome shotgun (WGS) entry which is preliminary data.</text>
</comment>
<keyword evidence="2" id="KW-0547">Nucleotide-binding</keyword>
<dbReference type="EMBL" id="CAXKWB010062054">
    <property type="protein sequence ID" value="CAL4184787.1"/>
    <property type="molecule type" value="Genomic_DNA"/>
</dbReference>
<dbReference type="Gene3D" id="3.30.428.10">
    <property type="entry name" value="HIT-like"/>
    <property type="match status" value="2"/>
</dbReference>
<accession>A0AAV2SCX8</accession>
<dbReference type="Pfam" id="PF01230">
    <property type="entry name" value="HIT"/>
    <property type="match status" value="2"/>
</dbReference>
<comment type="catalytic activity">
    <reaction evidence="4">
        <text>P(1),P(3)-bis(5'-adenosyl) triphosphate + H2O = AMP + ADP + 2 H(+)</text>
        <dbReference type="Rhea" id="RHEA:13893"/>
        <dbReference type="ChEBI" id="CHEBI:15377"/>
        <dbReference type="ChEBI" id="CHEBI:15378"/>
        <dbReference type="ChEBI" id="CHEBI:58529"/>
        <dbReference type="ChEBI" id="CHEBI:456215"/>
        <dbReference type="ChEBI" id="CHEBI:456216"/>
        <dbReference type="EC" id="3.6.1.29"/>
    </reaction>
</comment>
<evidence type="ECO:0000256" key="3">
    <source>
        <dbReference type="ARBA" id="ARBA00022801"/>
    </source>
</evidence>
<proteinExistence type="predicted"/>
<gene>
    <name evidence="8" type="ORF">MNOR_LOCUS35882</name>
</gene>
<reference evidence="8 9" key="1">
    <citation type="submission" date="2024-05" db="EMBL/GenBank/DDBJ databases">
        <authorList>
            <person name="Wallberg A."/>
        </authorList>
    </citation>
    <scope>NUCLEOTIDE SEQUENCE [LARGE SCALE GENOMIC DNA]</scope>
</reference>
<dbReference type="AlphaFoldDB" id="A0AAV2SCX8"/>
<dbReference type="InterPro" id="IPR045254">
    <property type="entry name" value="Nit1/2_C-N_Hydrolase"/>
</dbReference>
<sequence>MAEPLSGPLMQRYCGLAASAGVWLSLGGLHVKEEGSSKISNSHVIVDDLGEIITSYVKAHLFSVNIPERNLRLEESEYVTAGNEIVPPFETPVGNVALGVCYDMRFAEFSIIQRRLGAHILTFPSAFTVTTGMAHWEALLRCRAIENQCYVIAAAQTGQHNKKRSSYGHAIIIDPWGAVVGQVSEGTNLAIAEVDISYLEKIRTEMAVMKHRCSHIYSLSHMSHSNKPHLCEIVALPSTYASLKFGQVSVPGNCIFLKSALSQAFVNKKPVVPGHSLITPERPVKRFSQLNSAEVSDVAQMTLIVHRILSEKYNAESCNIAIQDGPDAGQTIEHVHVHILPISANDVISELQGHENQSKSWRSNEDMAQEAEKIKSVALSVAQNLLNKARQLPISLKLEIPTISEGFFFGNSRVDDKLIITKSKNLCAFLAPNPILPGHTYISFQNPIEHFNDQTLAQLVELFQMVQIVQAQVEAHFNAQSSTIVFLSGFMEDSNIQSLHAQIIPRFSQDLPKNDDIYGEAENHRKNHIHSENITELISFVSDLRAKIYK</sequence>
<dbReference type="SUPFAM" id="SSF56317">
    <property type="entry name" value="Carbon-nitrogen hydrolase"/>
    <property type="match status" value="1"/>
</dbReference>
<dbReference type="InterPro" id="IPR036526">
    <property type="entry name" value="C-N_Hydrolase_sf"/>
</dbReference>
<dbReference type="PANTHER" id="PTHR23088">
    <property type="entry name" value="NITRILASE-RELATED"/>
    <property type="match status" value="1"/>
</dbReference>
<dbReference type="InterPro" id="IPR003010">
    <property type="entry name" value="C-N_Hydrolase"/>
</dbReference>
<dbReference type="InterPro" id="IPR019808">
    <property type="entry name" value="Histidine_triad_CS"/>
</dbReference>
<keyword evidence="9" id="KW-1185">Reference proteome</keyword>